<evidence type="ECO:0000259" key="7">
    <source>
        <dbReference type="Pfam" id="PF01578"/>
    </source>
</evidence>
<proteinExistence type="predicted"/>
<keyword evidence="9" id="KW-1185">Reference proteome</keyword>
<dbReference type="RefSeq" id="WP_062252016.1">
    <property type="nucleotide sequence ID" value="NZ_CP014229.1"/>
</dbReference>
<feature type="domain" description="Cytochrome c assembly protein" evidence="7">
    <location>
        <begin position="72"/>
        <end position="266"/>
    </location>
</feature>
<evidence type="ECO:0000313" key="9">
    <source>
        <dbReference type="Proteomes" id="UP000069241"/>
    </source>
</evidence>
<gene>
    <name evidence="8" type="ORF">AXF13_05830</name>
</gene>
<protein>
    <submittedName>
        <fullName evidence="8">Cytochrome C-binding protein</fullName>
    </submittedName>
</protein>
<dbReference type="GO" id="GO:0020037">
    <property type="term" value="F:heme binding"/>
    <property type="evidence" value="ECO:0007669"/>
    <property type="project" value="InterPro"/>
</dbReference>
<evidence type="ECO:0000256" key="1">
    <source>
        <dbReference type="ARBA" id="ARBA00004141"/>
    </source>
</evidence>
<feature type="transmembrane region" description="Helical" evidence="6">
    <location>
        <begin position="247"/>
        <end position="266"/>
    </location>
</feature>
<name>A0A109W423_9BACT</name>
<dbReference type="PANTHER" id="PTHR30071:SF1">
    <property type="entry name" value="CYTOCHROME B_B6 PROTEIN-RELATED"/>
    <property type="match status" value="1"/>
</dbReference>
<dbReference type="Pfam" id="PF01578">
    <property type="entry name" value="Cytochrom_C_asm"/>
    <property type="match status" value="1"/>
</dbReference>
<evidence type="ECO:0000256" key="6">
    <source>
        <dbReference type="SAM" id="Phobius"/>
    </source>
</evidence>
<keyword evidence="5 6" id="KW-0472">Membrane</keyword>
<sequence length="275" mass="30177">MISPEASTLITLIFYALASIVGLAGMIMRSPLWRRLGCWLAMAGFICQTLMLATGFHKALPGGLSLGAYLQMLAWFVLLCGLAVWFKLRQETALLFAAPLGLMLFAMSAPYLSALVQVPPSLKAPFYALHIGALFLSLGLLALAFAAGALFLFLEGRIKSKQSMKGFWQDMPALSMLDKINAFTTLTAFPLYTLGIVAGLIWAKPVFGATVTGDPKEVISIVVWLLFAVLFHNRLANGWKGRKPARLAVFIFLLCLFSIIVVNTFMDTHHAFIRR</sequence>
<keyword evidence="2 6" id="KW-0812">Transmembrane</keyword>
<dbReference type="AlphaFoldDB" id="A0A109W423"/>
<feature type="transmembrane region" description="Helical" evidence="6">
    <location>
        <begin position="68"/>
        <end position="86"/>
    </location>
</feature>
<evidence type="ECO:0000256" key="5">
    <source>
        <dbReference type="ARBA" id="ARBA00023136"/>
    </source>
</evidence>
<evidence type="ECO:0000256" key="2">
    <source>
        <dbReference type="ARBA" id="ARBA00022692"/>
    </source>
</evidence>
<feature type="transmembrane region" description="Helical" evidence="6">
    <location>
        <begin position="36"/>
        <end position="56"/>
    </location>
</feature>
<keyword evidence="4 6" id="KW-1133">Transmembrane helix</keyword>
<feature type="transmembrane region" description="Helical" evidence="6">
    <location>
        <begin position="180"/>
        <end position="203"/>
    </location>
</feature>
<feature type="transmembrane region" description="Helical" evidence="6">
    <location>
        <begin position="126"/>
        <end position="154"/>
    </location>
</feature>
<evidence type="ECO:0000256" key="4">
    <source>
        <dbReference type="ARBA" id="ARBA00022989"/>
    </source>
</evidence>
<reference evidence="9" key="1">
    <citation type="submission" date="2016-02" db="EMBL/GenBank/DDBJ databases">
        <authorList>
            <person name="Holder M.E."/>
            <person name="Ajami N.J."/>
            <person name="Petrosino J.F."/>
        </authorList>
    </citation>
    <scope>NUCLEOTIDE SEQUENCE [LARGE SCALE GENOMIC DNA]</scope>
    <source>
        <strain evidence="9">CCUG 45958</strain>
    </source>
</reference>
<dbReference type="PANTHER" id="PTHR30071">
    <property type="entry name" value="HEME EXPORTER PROTEIN C"/>
    <property type="match status" value="1"/>
</dbReference>
<dbReference type="GO" id="GO:0017004">
    <property type="term" value="P:cytochrome complex assembly"/>
    <property type="evidence" value="ECO:0007669"/>
    <property type="project" value="UniProtKB-KW"/>
</dbReference>
<dbReference type="InterPro" id="IPR045062">
    <property type="entry name" value="Cyt_c_biogenesis_CcsA/CcmC"/>
</dbReference>
<feature type="transmembrane region" description="Helical" evidence="6">
    <location>
        <begin position="93"/>
        <end position="114"/>
    </location>
</feature>
<dbReference type="Proteomes" id="UP000069241">
    <property type="component" value="Chromosome"/>
</dbReference>
<dbReference type="EMBL" id="CP014229">
    <property type="protein sequence ID" value="AMD89671.1"/>
    <property type="molecule type" value="Genomic_DNA"/>
</dbReference>
<accession>A0A109W423</accession>
<dbReference type="GO" id="GO:0005886">
    <property type="term" value="C:plasma membrane"/>
    <property type="evidence" value="ECO:0007669"/>
    <property type="project" value="TreeGrafter"/>
</dbReference>
<feature type="transmembrane region" description="Helical" evidence="6">
    <location>
        <begin position="6"/>
        <end position="24"/>
    </location>
</feature>
<keyword evidence="3" id="KW-0201">Cytochrome c-type biogenesis</keyword>
<feature type="transmembrane region" description="Helical" evidence="6">
    <location>
        <begin position="218"/>
        <end position="235"/>
    </location>
</feature>
<organism evidence="8 9">
    <name type="scientific">Desulfovibrio fairfieldensis</name>
    <dbReference type="NCBI Taxonomy" id="44742"/>
    <lineage>
        <taxon>Bacteria</taxon>
        <taxon>Pseudomonadati</taxon>
        <taxon>Thermodesulfobacteriota</taxon>
        <taxon>Desulfovibrionia</taxon>
        <taxon>Desulfovibrionales</taxon>
        <taxon>Desulfovibrionaceae</taxon>
        <taxon>Desulfovibrio</taxon>
    </lineage>
</organism>
<comment type="subcellular location">
    <subcellularLocation>
        <location evidence="1">Membrane</location>
        <topology evidence="1">Multi-pass membrane protein</topology>
    </subcellularLocation>
</comment>
<evidence type="ECO:0000313" key="8">
    <source>
        <dbReference type="EMBL" id="AMD89671.1"/>
    </source>
</evidence>
<evidence type="ECO:0000256" key="3">
    <source>
        <dbReference type="ARBA" id="ARBA00022748"/>
    </source>
</evidence>
<dbReference type="KEGG" id="dfi:AXF13_05830"/>
<dbReference type="InterPro" id="IPR002541">
    <property type="entry name" value="Cyt_c_assembly"/>
</dbReference>
<dbReference type="STRING" id="44742.AXF13_05830"/>